<dbReference type="InterPro" id="IPR008979">
    <property type="entry name" value="Galactose-bd-like_sf"/>
</dbReference>
<dbReference type="PROSITE" id="PS50022">
    <property type="entry name" value="FA58C_3"/>
    <property type="match status" value="1"/>
</dbReference>
<evidence type="ECO:0000259" key="5">
    <source>
        <dbReference type="PROSITE" id="PS50022"/>
    </source>
</evidence>
<evidence type="ECO:0000256" key="2">
    <source>
        <dbReference type="ARBA" id="ARBA00023001"/>
    </source>
</evidence>
<evidence type="ECO:0000256" key="1">
    <source>
        <dbReference type="ARBA" id="ARBA00022729"/>
    </source>
</evidence>
<accession>A0ABY4RXL2</accession>
<keyword evidence="7" id="KW-1185">Reference proteome</keyword>
<dbReference type="Pfam" id="PF00754">
    <property type="entry name" value="F5_F8_type_C"/>
    <property type="match status" value="1"/>
</dbReference>
<keyword evidence="4" id="KW-0624">Polysaccharide degradation</keyword>
<dbReference type="InterPro" id="IPR013783">
    <property type="entry name" value="Ig-like_fold"/>
</dbReference>
<dbReference type="Proteomes" id="UP001057134">
    <property type="component" value="Chromosome"/>
</dbReference>
<dbReference type="Gene3D" id="2.60.40.10">
    <property type="entry name" value="Immunoglobulins"/>
    <property type="match status" value="3"/>
</dbReference>
<dbReference type="Gene3D" id="2.160.20.10">
    <property type="entry name" value="Single-stranded right-handed beta-helix, Pectin lyase-like"/>
    <property type="match status" value="1"/>
</dbReference>
<keyword evidence="3" id="KW-0119">Carbohydrate metabolism</keyword>
<feature type="domain" description="F5/8 type C" evidence="5">
    <location>
        <begin position="477"/>
        <end position="616"/>
    </location>
</feature>
<dbReference type="PANTHER" id="PTHR36453">
    <property type="entry name" value="SECRETED PROTEIN-RELATED"/>
    <property type="match status" value="1"/>
</dbReference>
<dbReference type="PANTHER" id="PTHR36453:SF1">
    <property type="entry name" value="RIGHT HANDED BETA HELIX DOMAIN-CONTAINING PROTEIN"/>
    <property type="match status" value="1"/>
</dbReference>
<dbReference type="EC" id="3.2.1.4" evidence="6"/>
<dbReference type="InterPro" id="IPR005102">
    <property type="entry name" value="Carbo-bd_X2"/>
</dbReference>
<dbReference type="InterPro" id="IPR000421">
    <property type="entry name" value="FA58C"/>
</dbReference>
<dbReference type="InterPro" id="IPR012334">
    <property type="entry name" value="Pectin_lyas_fold"/>
</dbReference>
<keyword evidence="1" id="KW-0732">Signal</keyword>
<evidence type="ECO:0000256" key="3">
    <source>
        <dbReference type="ARBA" id="ARBA00023277"/>
    </source>
</evidence>
<organism evidence="6 7">
    <name type="scientific">Paenibacillus konkukensis</name>
    <dbReference type="NCBI Taxonomy" id="2020716"/>
    <lineage>
        <taxon>Bacteria</taxon>
        <taxon>Bacillati</taxon>
        <taxon>Bacillota</taxon>
        <taxon>Bacilli</taxon>
        <taxon>Bacillales</taxon>
        <taxon>Paenibacillaceae</taxon>
        <taxon>Paenibacillus</taxon>
    </lineage>
</organism>
<dbReference type="SUPFAM" id="SSF81296">
    <property type="entry name" value="E set domains"/>
    <property type="match status" value="3"/>
</dbReference>
<dbReference type="Pfam" id="PF03442">
    <property type="entry name" value="CBM_X2"/>
    <property type="match status" value="3"/>
</dbReference>
<dbReference type="Gene3D" id="2.60.120.260">
    <property type="entry name" value="Galactose-binding domain-like"/>
    <property type="match status" value="1"/>
</dbReference>
<reference evidence="6" key="1">
    <citation type="submission" date="2018-02" db="EMBL/GenBank/DDBJ databases">
        <authorList>
            <person name="Kim S.-K."/>
            <person name="Jung H.-I."/>
            <person name="Lee S.-W."/>
        </authorList>
    </citation>
    <scope>NUCLEOTIDE SEQUENCE</scope>
    <source>
        <strain evidence="6">SK3146</strain>
    </source>
</reference>
<dbReference type="InterPro" id="IPR011050">
    <property type="entry name" value="Pectin_lyase_fold/virulence"/>
</dbReference>
<reference evidence="6" key="2">
    <citation type="journal article" date="2021" name="J Anim Sci Technol">
        <title>Complete genome sequence of Paenibacillus konkukensis sp. nov. SK3146 as a potential probiotic strain.</title>
        <authorList>
            <person name="Jung H.I."/>
            <person name="Park S."/>
            <person name="Niu K.M."/>
            <person name="Lee S.W."/>
            <person name="Kothari D."/>
            <person name="Yi K.J."/>
            <person name="Kim S.K."/>
        </authorList>
    </citation>
    <scope>NUCLEOTIDE SEQUENCE</scope>
    <source>
        <strain evidence="6">SK3146</strain>
    </source>
</reference>
<gene>
    <name evidence="6" type="primary">celZ</name>
    <name evidence="6" type="ORF">SK3146_05818</name>
</gene>
<dbReference type="EMBL" id="CP027059">
    <property type="protein sequence ID" value="UQZ86525.1"/>
    <property type="molecule type" value="Genomic_DNA"/>
</dbReference>
<keyword evidence="6" id="KW-0326">Glycosidase</keyword>
<dbReference type="InterPro" id="IPR039448">
    <property type="entry name" value="Beta_helix"/>
</dbReference>
<evidence type="ECO:0000313" key="6">
    <source>
        <dbReference type="EMBL" id="UQZ86525.1"/>
    </source>
</evidence>
<evidence type="ECO:0000313" key="7">
    <source>
        <dbReference type="Proteomes" id="UP001057134"/>
    </source>
</evidence>
<sequence length="1069" mass="114878">MYASSIYSMGNGGVSLNGGDVATLTPAGNYADNNDIFNYSRIKLTYTSAVELNGVGNRATHNKLHNAPHFAIQFRGNDHVIEYNEIYDVVKETADASAIYSGRSFVWRGNVIRYNYFHDIVASDLRVSTAAIYLDDYMSGVEMRGNVFYNIGKQAFKLANGRENIVENNIVIDTGSSIAFMNRGYKPGEKNYESLMSKFDQVPYQSDIWSERYPTLPDILSDEPLLPKRNVVRNNAIVNSGPITGDSRNMELGTFENNVTFGSKDDLGFEDAANGNFQLKEDSILYSRIPGFQPIPFSEIGVKAPGLPPAQSILAVRSVLYPVNGGSLTVGMGLNGNTLTSIRDDSGLLVQGTDYVVQGTSVLFPKTYLSKLELGYHSLTFSFSAGNRAFLNIRVTPPASSQLGASTLNYAQHSGDSTISVNLNGNTLASVRDETRMLVPGIDYVNNGTSVTLKSAYLSTLELGSYTLTFTFSAGDDAVLALNVAQESFTLNKTYLASSEWSKDYTASKAFDGSGSTRWSAEKGKVTDQFLTVDFGDSITFNQAVIKESSYQRVDSYVLQYSEDGVNYVDIPGTAGTSIGAEKKIDFAPVTGQYFRLWMFSTKKESGVSKEPTINEIEVYYTASDAFLSPDRAVFDKHPALQRDIDVTVRGNGNPLKAIRLGDTALTESRDYSVTDSAYGNEVRLYKTFLSALPVGESRLVFELSGGRNEGFTVEVKQTETQPPQLTVPPDLTVEAAGERTAVNIGAAAAPGAVSIVNDAPADFPLGVTLVHWTAIDAYGAAAAGVQTITIVDTTPPVISGAPAAEPNANGWYRTDVTVLFTAADSGSGLASVSPDRTISSEGIDQSVTGTAVDRAGNEATATVGGIRIDKTKPAVDIRLEPSYTTGQTMTVTYSVYDDLSGADVVSAALNGKPVKNGQTARLSSMAGDNVLTVTASDKAGNQTVQEAHFQVAVEAQVELIPPILIVKAPGVLDSVGAWIQLPRGYDAKAIDKSSVRLLVNGKSVHPEPSRWEFEERGRERLSLALVRFDRQQVIAAAGPAAGSVKVTVIGSLRDGTLFQGSGTLRIVR</sequence>
<dbReference type="SUPFAM" id="SSF51126">
    <property type="entry name" value="Pectin lyase-like"/>
    <property type="match status" value="1"/>
</dbReference>
<dbReference type="Pfam" id="PF13229">
    <property type="entry name" value="Beta_helix"/>
    <property type="match status" value="1"/>
</dbReference>
<dbReference type="SUPFAM" id="SSF49785">
    <property type="entry name" value="Galactose-binding domain-like"/>
    <property type="match status" value="1"/>
</dbReference>
<proteinExistence type="predicted"/>
<evidence type="ECO:0000256" key="4">
    <source>
        <dbReference type="ARBA" id="ARBA00023326"/>
    </source>
</evidence>
<name>A0ABY4RXL2_9BACL</name>
<protein>
    <submittedName>
        <fullName evidence="6">Endoglucanase Z</fullName>
        <ecNumber evidence="6">3.2.1.4</ecNumber>
    </submittedName>
</protein>
<keyword evidence="6" id="KW-0378">Hydrolase</keyword>
<keyword evidence="2" id="KW-0136">Cellulose degradation</keyword>
<dbReference type="GO" id="GO:0008810">
    <property type="term" value="F:cellulase activity"/>
    <property type="evidence" value="ECO:0007669"/>
    <property type="project" value="UniProtKB-EC"/>
</dbReference>
<dbReference type="InterPro" id="IPR014756">
    <property type="entry name" value="Ig_E-set"/>
</dbReference>